<sequence>MNMQQVVLPKSSANGFGRRRGDREVGARVDNKVQSGKPNQGRIQNTVPGGKTGAYESSSRDRLVYLTTCLIGHLVEVHVKNGSIYTGIFHATDAEKDFGIILKMARLIKDGTSRGQKAITDFVSKAPSKILIIPAKELVQVIAKDVAVTRDGFASELQREKHHEILIDSAISQSRHVEAERELEPWVPDEDDPQCPELENVFDGPLNRNWDQFETNQKLFGVKSTFNEELYTTKLERGPQMRELEREAMRIAREIEGEDTRDLHLAEERGFHLHDNFDLDEEMRYSSVFRGSRVDDSGYEEEEDIMLDSQNMETFGESSDSLGNRPADLTSLQSIDGAQMMSSSSLVGEAPTFQATVGADWNRAGSNDQARQLASELPSKSFSISDDGNRIQDNLLGEYGGSSNAKDLAEKRPASDDLQLPNSADSQSLPNDKMDGSEKGGPSGIPTTHAPSSSSSKASEKPSSSGEVSEAQASSKVAIETQSLNSRGRPGSSASSNSDRLGVVSASSGPGLSPSSSVGSLSSEKSTLNPHAKEFKLNPNAKSFTPSQGPVRPPSPVSDGSFYYPTQMSPVPHMHMPFGIGPSFPGHQPVIFNPQVAPYGQQMLVGQRQVVYYQPTKLGFDSLNHTSAVASKTAQNTVAVFWDLDNKPPNSFPPYEAAVKLKTAASSFGVVGSMVAYANHHAFSYVPKVVREQRRERKYLNQLERKGVIKSVEPYLCGVCGRKFYTNEKLVNHFKQIHEQEHQKRLNQIESARGSRRVKLVGRYAMKMEKYRSAARGVLTPKVGYGLADELKRAGFWVGAVSNKPQAADAALRDHMVDVMDKRKAECLVLVSDDSDFVDVLKEAKLRCLKTVVVGEVDNGALKRVADAGFSWMEILRGKAKKEAVSVVGKWKDRDILKRLEWTYNPEVEWKSCANEDMFDDESEDLDFDSTDDGNIADCMHKEDTGEWWELESDSDVTSSHSR</sequence>
<keyword evidence="1" id="KW-0862">Zinc</keyword>
<dbReference type="OrthoDB" id="2275718at2759"/>
<dbReference type="InterPro" id="IPR045117">
    <property type="entry name" value="ATXN2-like"/>
</dbReference>
<dbReference type="GO" id="GO:0010494">
    <property type="term" value="C:cytoplasmic stress granule"/>
    <property type="evidence" value="ECO:0007669"/>
    <property type="project" value="TreeGrafter"/>
</dbReference>
<gene>
    <name evidence="4" type="ORF">COLO4_30782</name>
</gene>
<proteinExistence type="predicted"/>
<feature type="region of interest" description="Disordered" evidence="2">
    <location>
        <begin position="1"/>
        <end position="55"/>
    </location>
</feature>
<dbReference type="PROSITE" id="PS00028">
    <property type="entry name" value="ZINC_FINGER_C2H2_1"/>
    <property type="match status" value="1"/>
</dbReference>
<dbReference type="Pfam" id="PF01936">
    <property type="entry name" value="NYN"/>
    <property type="match status" value="1"/>
</dbReference>
<dbReference type="InterPro" id="IPR009604">
    <property type="entry name" value="LsmAD_domain"/>
</dbReference>
<dbReference type="EMBL" id="AWUE01020789">
    <property type="protein sequence ID" value="OMO66068.1"/>
    <property type="molecule type" value="Genomic_DNA"/>
</dbReference>
<dbReference type="GO" id="GO:0008270">
    <property type="term" value="F:zinc ion binding"/>
    <property type="evidence" value="ECO:0007669"/>
    <property type="project" value="UniProtKB-KW"/>
</dbReference>
<evidence type="ECO:0000256" key="1">
    <source>
        <dbReference type="PROSITE-ProRule" id="PRU00042"/>
    </source>
</evidence>
<feature type="compositionally biased region" description="Polar residues" evidence="2">
    <location>
        <begin position="420"/>
        <end position="430"/>
    </location>
</feature>
<dbReference type="InterPro" id="IPR025852">
    <property type="entry name" value="SM_dom_ATX"/>
</dbReference>
<evidence type="ECO:0000259" key="3">
    <source>
        <dbReference type="PROSITE" id="PS50157"/>
    </source>
</evidence>
<dbReference type="GO" id="GO:0003729">
    <property type="term" value="F:mRNA binding"/>
    <property type="evidence" value="ECO:0007669"/>
    <property type="project" value="TreeGrafter"/>
</dbReference>
<evidence type="ECO:0000313" key="4">
    <source>
        <dbReference type="EMBL" id="OMO66068.1"/>
    </source>
</evidence>
<reference evidence="5" key="1">
    <citation type="submission" date="2013-09" db="EMBL/GenBank/DDBJ databases">
        <title>Corchorus olitorius genome sequencing.</title>
        <authorList>
            <person name="Alam M."/>
            <person name="Haque M.S."/>
            <person name="Islam M.S."/>
            <person name="Emdad E.M."/>
            <person name="Islam M.M."/>
            <person name="Ahmed B."/>
            <person name="Halim A."/>
            <person name="Hossen Q.M.M."/>
            <person name="Hossain M.Z."/>
            <person name="Ahmed R."/>
            <person name="Khan M.M."/>
            <person name="Islam R."/>
            <person name="Rashid M.M."/>
            <person name="Khan S.A."/>
            <person name="Rahman M.S."/>
            <person name="Alam M."/>
            <person name="Yahiya A.S."/>
            <person name="Khan M.S."/>
            <person name="Azam M.S."/>
            <person name="Haque T."/>
            <person name="Lashkar M.Z.H."/>
            <person name="Akhand A.I."/>
            <person name="Morshed G."/>
            <person name="Roy S."/>
            <person name="Uddin K.S."/>
            <person name="Rabeya T."/>
            <person name="Hossain A.S."/>
            <person name="Chowdhury A."/>
            <person name="Snigdha A.R."/>
            <person name="Mortoza M.S."/>
            <person name="Matin S.A."/>
            <person name="Hoque S.M.E."/>
            <person name="Islam M.K."/>
            <person name="Roy D.K."/>
            <person name="Haider R."/>
            <person name="Moosa M.M."/>
            <person name="Elias S.M."/>
            <person name="Hasan A.M."/>
            <person name="Jahan S."/>
            <person name="Shafiuddin M."/>
            <person name="Mahmood N."/>
            <person name="Shommy N.S."/>
        </authorList>
    </citation>
    <scope>NUCLEOTIDE SEQUENCE [LARGE SCALE GENOMIC DNA]</scope>
    <source>
        <strain evidence="5">cv. O-4</strain>
    </source>
</reference>
<dbReference type="STRING" id="93759.A0A1R3H6S7"/>
<dbReference type="PANTHER" id="PTHR12854">
    <property type="entry name" value="ATAXIN 2-RELATED"/>
    <property type="match status" value="1"/>
</dbReference>
<feature type="compositionally biased region" description="Low complexity" evidence="2">
    <location>
        <begin position="501"/>
        <end position="523"/>
    </location>
</feature>
<dbReference type="SMART" id="SM01272">
    <property type="entry name" value="LsmAD"/>
    <property type="match status" value="1"/>
</dbReference>
<feature type="compositionally biased region" description="Basic and acidic residues" evidence="2">
    <location>
        <begin position="19"/>
        <end position="31"/>
    </location>
</feature>
<feature type="compositionally biased region" description="Polar residues" evidence="2">
    <location>
        <begin position="32"/>
        <end position="47"/>
    </location>
</feature>
<dbReference type="Pfam" id="PF06741">
    <property type="entry name" value="LsmAD"/>
    <property type="match status" value="1"/>
</dbReference>
<keyword evidence="1" id="KW-0479">Metal-binding</keyword>
<accession>A0A1R3H6S7</accession>
<feature type="compositionally biased region" description="Polar residues" evidence="2">
    <location>
        <begin position="471"/>
        <end position="499"/>
    </location>
</feature>
<dbReference type="Gene3D" id="3.40.50.1010">
    <property type="entry name" value="5'-nuclease"/>
    <property type="match status" value="1"/>
</dbReference>
<keyword evidence="1" id="KW-0863">Zinc-finger</keyword>
<dbReference type="PROSITE" id="PS50157">
    <property type="entry name" value="ZINC_FINGER_C2H2_2"/>
    <property type="match status" value="1"/>
</dbReference>
<evidence type="ECO:0000256" key="2">
    <source>
        <dbReference type="SAM" id="MobiDB-lite"/>
    </source>
</evidence>
<dbReference type="InterPro" id="IPR013087">
    <property type="entry name" value="Znf_C2H2_type"/>
</dbReference>
<comment type="caution">
    <text evidence="4">The sequence shown here is derived from an EMBL/GenBank/DDBJ whole genome shotgun (WGS) entry which is preliminary data.</text>
</comment>
<dbReference type="CDD" id="cd18725">
    <property type="entry name" value="PIN_LabA-like"/>
    <property type="match status" value="1"/>
</dbReference>
<dbReference type="Gene3D" id="2.30.30.100">
    <property type="match status" value="1"/>
</dbReference>
<feature type="region of interest" description="Disordered" evidence="2">
    <location>
        <begin position="366"/>
        <end position="560"/>
    </location>
</feature>
<dbReference type="GO" id="GO:0004540">
    <property type="term" value="F:RNA nuclease activity"/>
    <property type="evidence" value="ECO:0007669"/>
    <property type="project" value="InterPro"/>
</dbReference>
<protein>
    <recommendedName>
        <fullName evidence="3">C2H2-type domain-containing protein</fullName>
    </recommendedName>
</protein>
<dbReference type="InterPro" id="IPR021139">
    <property type="entry name" value="NYN"/>
</dbReference>
<keyword evidence="5" id="KW-1185">Reference proteome</keyword>
<evidence type="ECO:0000313" key="5">
    <source>
        <dbReference type="Proteomes" id="UP000187203"/>
    </source>
</evidence>
<dbReference type="PANTHER" id="PTHR12854:SF7">
    <property type="entry name" value="ATAXIN-2 HOMOLOG"/>
    <property type="match status" value="1"/>
</dbReference>
<dbReference type="AlphaFoldDB" id="A0A1R3H6S7"/>
<dbReference type="GO" id="GO:0034063">
    <property type="term" value="P:stress granule assembly"/>
    <property type="evidence" value="ECO:0007669"/>
    <property type="project" value="TreeGrafter"/>
</dbReference>
<feature type="compositionally biased region" description="Polar residues" evidence="2">
    <location>
        <begin position="366"/>
        <end position="386"/>
    </location>
</feature>
<dbReference type="Pfam" id="PF14438">
    <property type="entry name" value="SM-ATX"/>
    <property type="match status" value="1"/>
</dbReference>
<feature type="domain" description="C2H2-type" evidence="3">
    <location>
        <begin position="715"/>
        <end position="743"/>
    </location>
</feature>
<dbReference type="Proteomes" id="UP000187203">
    <property type="component" value="Unassembled WGS sequence"/>
</dbReference>
<name>A0A1R3H6S7_9ROSI</name>
<organism evidence="4 5">
    <name type="scientific">Corchorus olitorius</name>
    <dbReference type="NCBI Taxonomy" id="93759"/>
    <lineage>
        <taxon>Eukaryota</taxon>
        <taxon>Viridiplantae</taxon>
        <taxon>Streptophyta</taxon>
        <taxon>Embryophyta</taxon>
        <taxon>Tracheophyta</taxon>
        <taxon>Spermatophyta</taxon>
        <taxon>Magnoliopsida</taxon>
        <taxon>eudicotyledons</taxon>
        <taxon>Gunneridae</taxon>
        <taxon>Pentapetalae</taxon>
        <taxon>rosids</taxon>
        <taxon>malvids</taxon>
        <taxon>Malvales</taxon>
        <taxon>Malvaceae</taxon>
        <taxon>Grewioideae</taxon>
        <taxon>Apeibeae</taxon>
        <taxon>Corchorus</taxon>
    </lineage>
</organism>
<feature type="compositionally biased region" description="Low complexity" evidence="2">
    <location>
        <begin position="450"/>
        <end position="465"/>
    </location>
</feature>